<comment type="caution">
    <text evidence="1">The sequence shown here is derived from an EMBL/GenBank/DDBJ whole genome shotgun (WGS) entry which is preliminary data.</text>
</comment>
<sequence length="303" mass="34585">MPEQINYAESYQGALQEQFINGLTSARLWNSPSNEKIKWVGHKTVKLPRLNITAGRQDRTRRTITTPGVNYSNEWDTYELENERYWSTLVDPQDVDETDFVTSIANITATYNKFEKIPEMDKQMYSSLFARKVEIDGGEGILRQDLTEQNILATFDDLMTDMTESEVPKEGRVLYVTPTTRKILKNAEGMQRLINVQQNNGQINRNVHSLDEVELVEVPSSRFKTAFDFTVGAKDIVAAEQIQMMLILPEVMCAPQKYSFVGLDAPTASNSGNYLYYEQAYDDVLLFKTRTKGIRFVLDGQTA</sequence>
<accession>W7DEQ0</accession>
<reference evidence="1 2" key="1">
    <citation type="submission" date="2012-12" db="EMBL/GenBank/DDBJ databases">
        <title>Novel taxa of Listeriaceae from agricultural environments in the United States.</title>
        <authorList>
            <person name="den Bakker H.C."/>
            <person name="Allred A."/>
            <person name="Warchocki S."/>
            <person name="Wright E.M."/>
            <person name="Burrell A."/>
            <person name="Nightingale K.K."/>
            <person name="Kephart D."/>
            <person name="Wiedmann M."/>
        </authorList>
    </citation>
    <scope>NUCLEOTIDE SEQUENCE [LARGE SCALE GENOMIC DNA]</scope>
    <source>
        <strain evidence="1 2">FSL S10-1203</strain>
    </source>
</reference>
<proteinExistence type="predicted"/>
<dbReference type="Proteomes" id="UP000019241">
    <property type="component" value="Unassembled WGS sequence"/>
</dbReference>
<dbReference type="AlphaFoldDB" id="W7DEQ0"/>
<name>W7DEQ0_9LIST</name>
<dbReference type="PATRIC" id="fig|1265822.4.peg.3680"/>
<organism evidence="1 2">
    <name type="scientific">Listeria fleischmannii FSL S10-1203</name>
    <dbReference type="NCBI Taxonomy" id="1265822"/>
    <lineage>
        <taxon>Bacteria</taxon>
        <taxon>Bacillati</taxon>
        <taxon>Bacillota</taxon>
        <taxon>Bacilli</taxon>
        <taxon>Bacillales</taxon>
        <taxon>Listeriaceae</taxon>
        <taxon>Listeria</taxon>
    </lineage>
</organism>
<dbReference type="RefSeq" id="WP_036064901.1">
    <property type="nucleotide sequence ID" value="NZ_AODM01000066.1"/>
</dbReference>
<dbReference type="EMBL" id="AODM01000066">
    <property type="protein sequence ID" value="EUJ47658.1"/>
    <property type="molecule type" value="Genomic_DNA"/>
</dbReference>
<evidence type="ECO:0000313" key="2">
    <source>
        <dbReference type="Proteomes" id="UP000019241"/>
    </source>
</evidence>
<gene>
    <name evidence="1" type="ORF">MCOL2_18099</name>
</gene>
<evidence type="ECO:0000313" key="1">
    <source>
        <dbReference type="EMBL" id="EUJ47658.1"/>
    </source>
</evidence>
<protein>
    <submittedName>
        <fullName evidence="1">Main capsid protein Gp34-like protein</fullName>
    </submittedName>
</protein>